<organism evidence="2 3">
    <name type="scientific">Conoideocrella luteorostrata</name>
    <dbReference type="NCBI Taxonomy" id="1105319"/>
    <lineage>
        <taxon>Eukaryota</taxon>
        <taxon>Fungi</taxon>
        <taxon>Dikarya</taxon>
        <taxon>Ascomycota</taxon>
        <taxon>Pezizomycotina</taxon>
        <taxon>Sordariomycetes</taxon>
        <taxon>Hypocreomycetidae</taxon>
        <taxon>Hypocreales</taxon>
        <taxon>Clavicipitaceae</taxon>
        <taxon>Conoideocrella</taxon>
    </lineage>
</organism>
<sequence>MQSVTHLLRPRTALLGGAFILTLGGGIYTVALYKRLRLINAAHPIQIHTRDTASESFRNSPTIRRLVNPRGHTAWEDARTVTLRIPKGCEGPSEEVLLSAFVRAFFGGLVFAPERLTLQFLRRPIVVFDGLAPNTTPQHITSLKDMPTGLPVLHSILWNAFQVADISVSGDDALSSSTAREHSIDIVYGSNRGEFAGCHRFTVQRIEAGVHEEDDDAETRVFVSMECITCNPMVNKPIAGDYLFKFHKLYALMLFREAVSSIAEGLR</sequence>
<protein>
    <submittedName>
        <fullName evidence="2">Uncharacterized protein</fullName>
    </submittedName>
</protein>
<accession>A0AAJ0CUX1</accession>
<comment type="caution">
    <text evidence="2">The sequence shown here is derived from an EMBL/GenBank/DDBJ whole genome shotgun (WGS) entry which is preliminary data.</text>
</comment>
<gene>
    <name evidence="2" type="ORF">QQS21_002578</name>
</gene>
<proteinExistence type="predicted"/>
<dbReference type="EMBL" id="JASWJB010000031">
    <property type="protein sequence ID" value="KAK2608865.1"/>
    <property type="molecule type" value="Genomic_DNA"/>
</dbReference>
<name>A0AAJ0CUX1_9HYPO</name>
<keyword evidence="1" id="KW-1133">Transmembrane helix</keyword>
<evidence type="ECO:0000313" key="2">
    <source>
        <dbReference type="EMBL" id="KAK2608865.1"/>
    </source>
</evidence>
<keyword evidence="1" id="KW-0472">Membrane</keyword>
<reference evidence="2" key="1">
    <citation type="submission" date="2023-06" db="EMBL/GenBank/DDBJ databases">
        <title>Conoideocrella luteorostrata (Hypocreales: Clavicipitaceae), a potential biocontrol fungus for elongate hemlock scale in United States Christmas tree production areas.</title>
        <authorList>
            <person name="Barrett H."/>
            <person name="Lovett B."/>
            <person name="Macias A.M."/>
            <person name="Stajich J.E."/>
            <person name="Kasson M.T."/>
        </authorList>
    </citation>
    <scope>NUCLEOTIDE SEQUENCE</scope>
    <source>
        <strain evidence="2">ARSEF 14590</strain>
    </source>
</reference>
<evidence type="ECO:0000256" key="1">
    <source>
        <dbReference type="SAM" id="Phobius"/>
    </source>
</evidence>
<dbReference type="Proteomes" id="UP001251528">
    <property type="component" value="Unassembled WGS sequence"/>
</dbReference>
<evidence type="ECO:0000313" key="3">
    <source>
        <dbReference type="Proteomes" id="UP001251528"/>
    </source>
</evidence>
<keyword evidence="1" id="KW-0812">Transmembrane</keyword>
<keyword evidence="3" id="KW-1185">Reference proteome</keyword>
<dbReference type="AlphaFoldDB" id="A0AAJ0CUX1"/>
<feature type="transmembrane region" description="Helical" evidence="1">
    <location>
        <begin position="12"/>
        <end position="33"/>
    </location>
</feature>